<evidence type="ECO:0000259" key="1">
    <source>
        <dbReference type="Pfam" id="PF06985"/>
    </source>
</evidence>
<dbReference type="OrthoDB" id="5362512at2759"/>
<name>A0A9P4M3F4_9PEZI</name>
<dbReference type="Pfam" id="PF06985">
    <property type="entry name" value="HET"/>
    <property type="match status" value="1"/>
</dbReference>
<feature type="non-terminal residue" evidence="2">
    <location>
        <position position="291"/>
    </location>
</feature>
<reference evidence="2" key="1">
    <citation type="journal article" date="2020" name="Stud. Mycol.">
        <title>101 Dothideomycetes genomes: a test case for predicting lifestyles and emergence of pathogens.</title>
        <authorList>
            <person name="Haridas S."/>
            <person name="Albert R."/>
            <person name="Binder M."/>
            <person name="Bloem J."/>
            <person name="Labutti K."/>
            <person name="Salamov A."/>
            <person name="Andreopoulos B."/>
            <person name="Baker S."/>
            <person name="Barry K."/>
            <person name="Bills G."/>
            <person name="Bluhm B."/>
            <person name="Cannon C."/>
            <person name="Castanera R."/>
            <person name="Culley D."/>
            <person name="Daum C."/>
            <person name="Ezra D."/>
            <person name="Gonzalez J."/>
            <person name="Henrissat B."/>
            <person name="Kuo A."/>
            <person name="Liang C."/>
            <person name="Lipzen A."/>
            <person name="Lutzoni F."/>
            <person name="Magnuson J."/>
            <person name="Mondo S."/>
            <person name="Nolan M."/>
            <person name="Ohm R."/>
            <person name="Pangilinan J."/>
            <person name="Park H.-J."/>
            <person name="Ramirez L."/>
            <person name="Alfaro M."/>
            <person name="Sun H."/>
            <person name="Tritt A."/>
            <person name="Yoshinaga Y."/>
            <person name="Zwiers L.-H."/>
            <person name="Turgeon B."/>
            <person name="Goodwin S."/>
            <person name="Spatafora J."/>
            <person name="Crous P."/>
            <person name="Grigoriev I."/>
        </authorList>
    </citation>
    <scope>NUCLEOTIDE SEQUENCE</scope>
    <source>
        <strain evidence="2">CBS 121410</strain>
    </source>
</reference>
<dbReference type="InterPro" id="IPR010730">
    <property type="entry name" value="HET"/>
</dbReference>
<evidence type="ECO:0000313" key="3">
    <source>
        <dbReference type="Proteomes" id="UP000799776"/>
    </source>
</evidence>
<evidence type="ECO:0000313" key="2">
    <source>
        <dbReference type="EMBL" id="KAF2091809.1"/>
    </source>
</evidence>
<dbReference type="PANTHER" id="PTHR33112:SF16">
    <property type="entry name" value="HETEROKARYON INCOMPATIBILITY DOMAIN-CONTAINING PROTEIN"/>
    <property type="match status" value="1"/>
</dbReference>
<feature type="domain" description="Heterokaryon incompatibility" evidence="1">
    <location>
        <begin position="1"/>
        <end position="151"/>
    </location>
</feature>
<feature type="non-terminal residue" evidence="2">
    <location>
        <position position="1"/>
    </location>
</feature>
<accession>A0A9P4M3F4</accession>
<dbReference type="EMBL" id="ML978711">
    <property type="protein sequence ID" value="KAF2091809.1"/>
    <property type="molecule type" value="Genomic_DNA"/>
</dbReference>
<dbReference type="AlphaFoldDB" id="A0A9P4M3F4"/>
<keyword evidence="3" id="KW-1185">Reference proteome</keyword>
<organism evidence="2 3">
    <name type="scientific">Saccharata proteae CBS 121410</name>
    <dbReference type="NCBI Taxonomy" id="1314787"/>
    <lineage>
        <taxon>Eukaryota</taxon>
        <taxon>Fungi</taxon>
        <taxon>Dikarya</taxon>
        <taxon>Ascomycota</taxon>
        <taxon>Pezizomycotina</taxon>
        <taxon>Dothideomycetes</taxon>
        <taxon>Dothideomycetes incertae sedis</taxon>
        <taxon>Botryosphaeriales</taxon>
        <taxon>Saccharataceae</taxon>
        <taxon>Saccharata</taxon>
    </lineage>
</organism>
<dbReference type="PANTHER" id="PTHR33112">
    <property type="entry name" value="DOMAIN PROTEIN, PUTATIVE-RELATED"/>
    <property type="match status" value="1"/>
</dbReference>
<gene>
    <name evidence="2" type="ORF">K490DRAFT_9194</name>
</gene>
<proteinExistence type="predicted"/>
<sequence length="291" mass="32995">YAALSYCWGPRELPPPLTTKTTSFRHRRESIPMALMQKTLQDAVAITRSLGIQYIWIDSLCIVQDDVSDWERESQQMADVYTNAFVTICAARGSSCHDGFLDRQPRPCVEVGFASSIEPTIKGHYFISQAASMHPHLGLSSWMNRGWTFQEHQLSPRKLLFLPDLVALSCRAKLQIENRLDPIAALPSWFDEWNQLSRLSPQTLYDTWHNAVSSYSSTALSFPTDRFPALSGLAKRLAVATNDEYVAGLWKQDRRGLLWFVLAPHAEHTLADYLTSSRREGGYIAPSWSWA</sequence>
<dbReference type="Proteomes" id="UP000799776">
    <property type="component" value="Unassembled WGS sequence"/>
</dbReference>
<comment type="caution">
    <text evidence="2">The sequence shown here is derived from an EMBL/GenBank/DDBJ whole genome shotgun (WGS) entry which is preliminary data.</text>
</comment>
<protein>
    <submittedName>
        <fullName evidence="2">HET-domain-containing protein</fullName>
    </submittedName>
</protein>